<feature type="domain" description="Integral membrane bound transporter" evidence="7">
    <location>
        <begin position="322"/>
        <end position="446"/>
    </location>
</feature>
<dbReference type="Pfam" id="PF13515">
    <property type="entry name" value="FUSC_2"/>
    <property type="match status" value="1"/>
</dbReference>
<evidence type="ECO:0000256" key="1">
    <source>
        <dbReference type="ARBA" id="ARBA00004141"/>
    </source>
</evidence>
<accession>A0ABN1DJW2</accession>
<evidence type="ECO:0000256" key="3">
    <source>
        <dbReference type="ARBA" id="ARBA00022989"/>
    </source>
</evidence>
<feature type="transmembrane region" description="Helical" evidence="6">
    <location>
        <begin position="74"/>
        <end position="97"/>
    </location>
</feature>
<dbReference type="Proteomes" id="UP001500729">
    <property type="component" value="Unassembled WGS sequence"/>
</dbReference>
<dbReference type="RefSeq" id="WP_011873054.1">
    <property type="nucleotide sequence ID" value="NZ_BAAAGS010000038.1"/>
</dbReference>
<feature type="region of interest" description="Disordered" evidence="5">
    <location>
        <begin position="521"/>
        <end position="540"/>
    </location>
</feature>
<comment type="caution">
    <text evidence="8">The sequence shown here is derived from an EMBL/GenBank/DDBJ whole genome shotgun (WGS) entry which is preliminary data.</text>
</comment>
<evidence type="ECO:0000256" key="5">
    <source>
        <dbReference type="SAM" id="MobiDB-lite"/>
    </source>
</evidence>
<evidence type="ECO:0000313" key="8">
    <source>
        <dbReference type="EMBL" id="GAA0544456.1"/>
    </source>
</evidence>
<sequence>MPTTVLTRRLGDTFRLRRGGPVVWPATRAFVSVLAPMAVLLQLHRLDLAAGAVFGALTSVYGRSEPYRQQARTLAAVAVTMVLAVAAGDLIAVFGAGHAWHEALALLGTAVVGAVTTAAATAAKVGAPGGLIFAFATGACAHLALEPADLGPHLAVAAASAAFAWAVSTAGAVVSGLGPQRRAVAAALEATAAHLESGGDLATRHRAAVAVETAWNSVALVGRRHRETRAHLDLVRAVETCEALLVESGDADVDALRAAATAVGAGRPLPLSGRSAATVVPPAPQSRWVLVRGVMRAALRPKRHGSSWLLPYAARVGVAALLAGALADLAGIGHAYWAAVSAVSVLQATSTSTSVPRMIQRVLGTVFGVFVGVAVLAAQPGPWVLVAVLAVLQWGAEMTVMANYALGLFFATPVALLVSGLATPAEPAELASNRFWATLLGGAIAVGVAWLAPRGPWLGRVHRALARVRDLSAETPPRPKALRAALVELHDAYDVAQGEVRDAELPTEELLEVSHRAYALADSAPPATGHPTPTPAAPPT</sequence>
<keyword evidence="4 6" id="KW-0472">Membrane</keyword>
<reference evidence="8 9" key="1">
    <citation type="journal article" date="2019" name="Int. J. Syst. Evol. Microbiol.">
        <title>The Global Catalogue of Microorganisms (GCM) 10K type strain sequencing project: providing services to taxonomists for standard genome sequencing and annotation.</title>
        <authorList>
            <consortium name="The Broad Institute Genomics Platform"/>
            <consortium name="The Broad Institute Genome Sequencing Center for Infectious Disease"/>
            <person name="Wu L."/>
            <person name="Ma J."/>
        </authorList>
    </citation>
    <scope>NUCLEOTIDE SEQUENCE [LARGE SCALE GENOMIC DNA]</scope>
    <source>
        <strain evidence="8 9">JCM 10303</strain>
    </source>
</reference>
<keyword evidence="9" id="KW-1185">Reference proteome</keyword>
<evidence type="ECO:0000256" key="6">
    <source>
        <dbReference type="SAM" id="Phobius"/>
    </source>
</evidence>
<feature type="transmembrane region" description="Helical" evidence="6">
    <location>
        <begin position="435"/>
        <end position="453"/>
    </location>
</feature>
<dbReference type="EMBL" id="BAAAGS010000038">
    <property type="protein sequence ID" value="GAA0544456.1"/>
    <property type="molecule type" value="Genomic_DNA"/>
</dbReference>
<evidence type="ECO:0000259" key="7">
    <source>
        <dbReference type="Pfam" id="PF13515"/>
    </source>
</evidence>
<organism evidence="8 9">
    <name type="scientific">Saccharopolyspora erythraea</name>
    <name type="common">Streptomyces erythraeus</name>
    <dbReference type="NCBI Taxonomy" id="1836"/>
    <lineage>
        <taxon>Bacteria</taxon>
        <taxon>Bacillati</taxon>
        <taxon>Actinomycetota</taxon>
        <taxon>Actinomycetes</taxon>
        <taxon>Pseudonocardiales</taxon>
        <taxon>Pseudonocardiaceae</taxon>
        <taxon>Saccharopolyspora</taxon>
    </lineage>
</organism>
<feature type="transmembrane region" description="Helical" evidence="6">
    <location>
        <begin position="130"/>
        <end position="148"/>
    </location>
</feature>
<feature type="transmembrane region" description="Helical" evidence="6">
    <location>
        <begin position="103"/>
        <end position="123"/>
    </location>
</feature>
<keyword evidence="3 6" id="KW-1133">Transmembrane helix</keyword>
<gene>
    <name evidence="8" type="ORF">GCM10009533_49270</name>
</gene>
<evidence type="ECO:0000256" key="2">
    <source>
        <dbReference type="ARBA" id="ARBA00022692"/>
    </source>
</evidence>
<name>A0ABN1DJW2_SACER</name>
<evidence type="ECO:0000256" key="4">
    <source>
        <dbReference type="ARBA" id="ARBA00023136"/>
    </source>
</evidence>
<protein>
    <recommendedName>
        <fullName evidence="7">Integral membrane bound transporter domain-containing protein</fullName>
    </recommendedName>
</protein>
<feature type="transmembrane region" description="Helical" evidence="6">
    <location>
        <begin position="154"/>
        <end position="174"/>
    </location>
</feature>
<feature type="transmembrane region" description="Helical" evidence="6">
    <location>
        <begin position="312"/>
        <end position="339"/>
    </location>
</feature>
<feature type="transmembrane region" description="Helical" evidence="6">
    <location>
        <begin position="404"/>
        <end position="423"/>
    </location>
</feature>
<evidence type="ECO:0000313" key="9">
    <source>
        <dbReference type="Proteomes" id="UP001500729"/>
    </source>
</evidence>
<proteinExistence type="predicted"/>
<comment type="subcellular location">
    <subcellularLocation>
        <location evidence="1">Membrane</location>
        <topology evidence="1">Multi-pass membrane protein</topology>
    </subcellularLocation>
</comment>
<keyword evidence="2 6" id="KW-0812">Transmembrane</keyword>
<feature type="transmembrane region" description="Helical" evidence="6">
    <location>
        <begin position="359"/>
        <end position="392"/>
    </location>
</feature>
<dbReference type="InterPro" id="IPR049453">
    <property type="entry name" value="Memb_transporter_dom"/>
</dbReference>